<dbReference type="SUPFAM" id="SSF50998">
    <property type="entry name" value="Quinoprotein alcohol dehydrogenase-like"/>
    <property type="match status" value="1"/>
</dbReference>
<dbReference type="InterPro" id="IPR011047">
    <property type="entry name" value="Quinoprotein_ADH-like_sf"/>
</dbReference>
<evidence type="ECO:0008006" key="3">
    <source>
        <dbReference type="Google" id="ProtNLM"/>
    </source>
</evidence>
<gene>
    <name evidence="1" type="ORF">CCS01_19100</name>
</gene>
<dbReference type="InterPro" id="IPR015943">
    <property type="entry name" value="WD40/YVTN_repeat-like_dom_sf"/>
</dbReference>
<dbReference type="AlphaFoldDB" id="A0A2S6N7D2"/>
<comment type="caution">
    <text evidence="1">The sequence shown here is derived from an EMBL/GenBank/DDBJ whole genome shotgun (WGS) entry which is preliminary data.</text>
</comment>
<proteinExistence type="predicted"/>
<organism evidence="1 2">
    <name type="scientific">Rhodopila globiformis</name>
    <name type="common">Rhodopseudomonas globiformis</name>
    <dbReference type="NCBI Taxonomy" id="1071"/>
    <lineage>
        <taxon>Bacteria</taxon>
        <taxon>Pseudomonadati</taxon>
        <taxon>Pseudomonadota</taxon>
        <taxon>Alphaproteobacteria</taxon>
        <taxon>Acetobacterales</taxon>
        <taxon>Acetobacteraceae</taxon>
        <taxon>Rhodopila</taxon>
    </lineage>
</organism>
<dbReference type="EMBL" id="NHRY01000210">
    <property type="protein sequence ID" value="PPQ30507.1"/>
    <property type="molecule type" value="Genomic_DNA"/>
</dbReference>
<evidence type="ECO:0000313" key="2">
    <source>
        <dbReference type="Proteomes" id="UP000239724"/>
    </source>
</evidence>
<protein>
    <recommendedName>
        <fullName evidence="3">Pyrrolo-quinoline quinone</fullName>
    </recommendedName>
</protein>
<dbReference type="OrthoDB" id="7484843at2"/>
<dbReference type="Gene3D" id="2.130.10.10">
    <property type="entry name" value="YVTN repeat-like/Quinoprotein amine dehydrogenase"/>
    <property type="match status" value="1"/>
</dbReference>
<evidence type="ECO:0000313" key="1">
    <source>
        <dbReference type="EMBL" id="PPQ30507.1"/>
    </source>
</evidence>
<name>A0A2S6N7D2_RHOGL</name>
<accession>A0A2S6N7D2</accession>
<sequence>MSISVLTRAYDNARTGANTQETELTAAAVGKRGVRRLFSLHLPGDQRGAEAQPLIVAGVQMPDGKRRDLLLVATMGNLIFGFDANDGTQLWTRALGTPIGGNKSIDEYRINDHWGILSTPVIDAAAGVMYLCAWTSPDGSVGKARHGLHAVRITTGQDVHAAPIDFEGAVYDPGHGAPRQAFASAGRKQRASLLLQANTVFVAFGSLQETSRQARGWIIACDVRAWSITAVWASAAKGFGAGIWQAGSGLVSDAQGHIFCMTGNGTFDAQTDWAESILKLRYTPPAGGQKTGSLAVADWFTPWTDDARVGLDRSGDAFDHPSPTNRRVYTEDVNAGWDDMDLGSGGPILAADHGLILGAGKDGVLFVAKANDMGKTKPHDLDKPQANYQRLAAAPIWFTFFPGFDVKPAPDDISALNQHFFGRTHHQHAAPLLWNSREHGTMLFCWGENSELRAWTLAANGKATYLACSAEVASAQATGQFGGMPGGMMCLTSNGAVANTGVVWACIPYGDANTTVTNGRLLAYDATTFGTFGDGSKQLRVLWDSQDWNLTFLFCKFTPPVVANGKVYVPTYGARIDVYGLA</sequence>
<keyword evidence="2" id="KW-1185">Reference proteome</keyword>
<reference evidence="1 2" key="1">
    <citation type="journal article" date="2018" name="Arch. Microbiol.">
        <title>New insights into the metabolic potential of the phototrophic purple bacterium Rhodopila globiformis DSM 161(T) from its draft genome sequence and evidence for a vanadium-dependent nitrogenase.</title>
        <authorList>
            <person name="Imhoff J.F."/>
            <person name="Rahn T."/>
            <person name="Kunzel S."/>
            <person name="Neulinger S.C."/>
        </authorList>
    </citation>
    <scope>NUCLEOTIDE SEQUENCE [LARGE SCALE GENOMIC DNA]</scope>
    <source>
        <strain evidence="1 2">DSM 161</strain>
    </source>
</reference>
<dbReference type="Proteomes" id="UP000239724">
    <property type="component" value="Unassembled WGS sequence"/>
</dbReference>
<dbReference type="RefSeq" id="WP_104520413.1">
    <property type="nucleotide sequence ID" value="NZ_NHRY01000210.1"/>
</dbReference>